<dbReference type="EMBL" id="OY569118">
    <property type="protein sequence ID" value="CAJ1000876.1"/>
    <property type="molecule type" value="Genomic_DNA"/>
</dbReference>
<feature type="transmembrane region" description="Helical" evidence="1">
    <location>
        <begin position="12"/>
        <end position="31"/>
    </location>
</feature>
<protein>
    <submittedName>
        <fullName evidence="2">Holin-like toxin</fullName>
    </submittedName>
</protein>
<accession>A0AA48M6L3</accession>
<keyword evidence="3" id="KW-1185">Reference proteome</keyword>
<organism evidence="2 3">
    <name type="scientific">Brevibacillus aydinogluensis</name>
    <dbReference type="NCBI Taxonomy" id="927786"/>
    <lineage>
        <taxon>Bacteria</taxon>
        <taxon>Bacillati</taxon>
        <taxon>Bacillota</taxon>
        <taxon>Bacilli</taxon>
        <taxon>Bacillales</taxon>
        <taxon>Paenibacillaceae</taxon>
        <taxon>Brevibacillus</taxon>
    </lineage>
</organism>
<keyword evidence="1" id="KW-0472">Membrane</keyword>
<evidence type="ECO:0000256" key="1">
    <source>
        <dbReference type="SAM" id="Phobius"/>
    </source>
</evidence>
<dbReference type="InterPro" id="IPR031616">
    <property type="entry name" value="BsrE-like"/>
</dbReference>
<name>A0AA48M6L3_9BACL</name>
<dbReference type="RefSeq" id="WP_230077523.1">
    <property type="nucleotide sequence ID" value="NZ_JAUSVZ010000011.1"/>
</dbReference>
<proteinExistence type="predicted"/>
<dbReference type="Pfam" id="PF16935">
    <property type="entry name" value="Hol_Tox"/>
    <property type="match status" value="1"/>
</dbReference>
<dbReference type="AlphaFoldDB" id="A0AA48M6L3"/>
<evidence type="ECO:0000313" key="2">
    <source>
        <dbReference type="EMBL" id="CAJ1000876.1"/>
    </source>
</evidence>
<dbReference type="KEGG" id="bayd:BSPP4475_00875"/>
<evidence type="ECO:0000313" key="3">
    <source>
        <dbReference type="Proteomes" id="UP001189619"/>
    </source>
</evidence>
<keyword evidence="1" id="KW-0812">Transmembrane</keyword>
<reference evidence="2" key="1">
    <citation type="submission" date="2023-07" db="EMBL/GenBank/DDBJ databases">
        <authorList>
            <person name="Ivanov I."/>
            <person name="Teneva D."/>
            <person name="Stoikov I."/>
        </authorList>
    </citation>
    <scope>NUCLEOTIDE SEQUENCE</scope>
    <source>
        <strain evidence="2">4475</strain>
    </source>
</reference>
<sequence>MAITHETMSLMIQFGGFIVGLLSLVVAIVALTQKKK</sequence>
<gene>
    <name evidence="2" type="ORF">BSPP4475_00875</name>
</gene>
<keyword evidence="1" id="KW-1133">Transmembrane helix</keyword>
<dbReference type="Proteomes" id="UP001189619">
    <property type="component" value="Chromosome"/>
</dbReference>